<dbReference type="SUPFAM" id="SSF56645">
    <property type="entry name" value="Acyl-CoA dehydrogenase NM domain-like"/>
    <property type="match status" value="1"/>
</dbReference>
<dbReference type="Pfam" id="PF02771">
    <property type="entry name" value="Acyl-CoA_dh_N"/>
    <property type="match status" value="1"/>
</dbReference>
<dbReference type="InterPro" id="IPR009100">
    <property type="entry name" value="AcylCoA_DH/oxidase_NM_dom_sf"/>
</dbReference>
<protein>
    <submittedName>
        <fullName evidence="10">Acyl-CoA dehydrogenase family protein</fullName>
    </submittedName>
</protein>
<evidence type="ECO:0000256" key="4">
    <source>
        <dbReference type="ARBA" id="ARBA00022827"/>
    </source>
</evidence>
<dbReference type="InterPro" id="IPR050741">
    <property type="entry name" value="Acyl-CoA_dehydrogenase"/>
</dbReference>
<feature type="domain" description="Acyl-CoA dehydrogenase/oxidase C-terminal" evidence="7">
    <location>
        <begin position="241"/>
        <end position="389"/>
    </location>
</feature>
<dbReference type="Gene3D" id="1.10.540.10">
    <property type="entry name" value="Acyl-CoA dehydrogenase/oxidase, N-terminal domain"/>
    <property type="match status" value="1"/>
</dbReference>
<evidence type="ECO:0000256" key="3">
    <source>
        <dbReference type="ARBA" id="ARBA00022630"/>
    </source>
</evidence>
<proteinExistence type="inferred from homology"/>
<dbReference type="Gene3D" id="1.20.140.10">
    <property type="entry name" value="Butyryl-CoA Dehydrogenase, subunit A, domain 3"/>
    <property type="match status" value="1"/>
</dbReference>
<dbReference type="InterPro" id="IPR009075">
    <property type="entry name" value="AcylCo_DH/oxidase_C"/>
</dbReference>
<dbReference type="InterPro" id="IPR046373">
    <property type="entry name" value="Acyl-CoA_Oxase/DH_mid-dom_sf"/>
</dbReference>
<comment type="caution">
    <text evidence="10">The sequence shown here is derived from an EMBL/GenBank/DDBJ whole genome shotgun (WGS) entry which is preliminary data.</text>
</comment>
<evidence type="ECO:0000256" key="2">
    <source>
        <dbReference type="ARBA" id="ARBA00009347"/>
    </source>
</evidence>
<gene>
    <name evidence="10" type="ORF">ISQ19_01650</name>
</gene>
<dbReference type="Pfam" id="PF02770">
    <property type="entry name" value="Acyl-CoA_dh_M"/>
    <property type="match status" value="1"/>
</dbReference>
<organism evidence="10 11">
    <name type="scientific">PS1 clade bacterium</name>
    <dbReference type="NCBI Taxonomy" id="2175152"/>
    <lineage>
        <taxon>Bacteria</taxon>
        <taxon>Pseudomonadati</taxon>
        <taxon>Pseudomonadota</taxon>
        <taxon>Alphaproteobacteria</taxon>
        <taxon>PS1 clade</taxon>
    </lineage>
</organism>
<dbReference type="GO" id="GO:0033539">
    <property type="term" value="P:fatty acid beta-oxidation using acyl-CoA dehydrogenase"/>
    <property type="evidence" value="ECO:0007669"/>
    <property type="project" value="TreeGrafter"/>
</dbReference>
<dbReference type="GO" id="GO:0050660">
    <property type="term" value="F:flavin adenine dinucleotide binding"/>
    <property type="evidence" value="ECO:0007669"/>
    <property type="project" value="InterPro"/>
</dbReference>
<dbReference type="GO" id="GO:0005737">
    <property type="term" value="C:cytoplasm"/>
    <property type="evidence" value="ECO:0007669"/>
    <property type="project" value="TreeGrafter"/>
</dbReference>
<feature type="domain" description="Acyl-CoA oxidase/dehydrogenase middle" evidence="8">
    <location>
        <begin position="126"/>
        <end position="206"/>
    </location>
</feature>
<feature type="domain" description="Acyl-CoA dehydrogenase/oxidase N-terminal" evidence="9">
    <location>
        <begin position="8"/>
        <end position="122"/>
    </location>
</feature>
<dbReference type="InterPro" id="IPR013786">
    <property type="entry name" value="AcylCoA_DH/ox_N"/>
</dbReference>
<name>A0A937L2I1_9PROT</name>
<dbReference type="Pfam" id="PF00441">
    <property type="entry name" value="Acyl-CoA_dh_1"/>
    <property type="match status" value="1"/>
</dbReference>
<dbReference type="Proteomes" id="UP000785783">
    <property type="component" value="Unassembled WGS sequence"/>
</dbReference>
<reference evidence="10" key="1">
    <citation type="submission" date="2020-10" db="EMBL/GenBank/DDBJ databases">
        <title>Microbiome of the Black Sea water column analyzed by genome centric metagenomics.</title>
        <authorList>
            <person name="Cabello-Yeves P.J."/>
            <person name="Callieri C."/>
            <person name="Picazo A."/>
            <person name="Mehrshad M."/>
            <person name="Haro-Moreno J.M."/>
            <person name="Roda-Garcia J."/>
            <person name="Dzembekova N."/>
            <person name="Slabakova V."/>
            <person name="Slabakova N."/>
            <person name="Moncheva S."/>
            <person name="Rodriguez-Valera F."/>
        </authorList>
    </citation>
    <scope>NUCLEOTIDE SEQUENCE</scope>
    <source>
        <strain evidence="10">BS307-5m-G5</strain>
    </source>
</reference>
<evidence type="ECO:0000313" key="10">
    <source>
        <dbReference type="EMBL" id="MBL6761381.1"/>
    </source>
</evidence>
<accession>A0A937L2I1</accession>
<comment type="cofactor">
    <cofactor evidence="1 6">
        <name>FAD</name>
        <dbReference type="ChEBI" id="CHEBI:57692"/>
    </cofactor>
</comment>
<dbReference type="PANTHER" id="PTHR48083">
    <property type="entry name" value="MEDIUM-CHAIN SPECIFIC ACYL-COA DEHYDROGENASE, MITOCHONDRIAL-RELATED"/>
    <property type="match status" value="1"/>
</dbReference>
<evidence type="ECO:0000313" key="11">
    <source>
        <dbReference type="Proteomes" id="UP000785783"/>
    </source>
</evidence>
<evidence type="ECO:0000259" key="7">
    <source>
        <dbReference type="Pfam" id="PF00441"/>
    </source>
</evidence>
<evidence type="ECO:0000256" key="5">
    <source>
        <dbReference type="ARBA" id="ARBA00023002"/>
    </source>
</evidence>
<dbReference type="InterPro" id="IPR006091">
    <property type="entry name" value="Acyl-CoA_Oxase/DH_mid-dom"/>
</dbReference>
<dbReference type="AlphaFoldDB" id="A0A937L2I1"/>
<sequence length="408" mass="45402">MIDFEIPEETKIVREKVRKFVHEVCIPAEENLSVETFEDILADLRTKARAEGLWCPFFPTEWGGMGLKPLANALVQMELGEAILGALALNTQGPDDATMMTLLHHGTEYQHEKFLKPLVNGEKRVCYAMTEKGGGADATGMQTSAVEDGDNYVLNGDKWYISSANVADIAVVMAKTDPDAPRHMQFSTFIVELPNPGFNILRNIDTMHRHTPLGERLGAAHCEIEIKNLVVPKDNLLGGRGQGFNMGQHRLGYGRLRHGMHNVAKAQRALDMAAKHVLQRETFGKKLADRQSVQFMLADCAAEIYKARLMLMHIAYKAENGKDMTQENSIAKIFLANMVQQVVDTALQLHGSLGYSRDTPLADWYTSNRSQRLVDGPDEVHRWKIGKNVLRAYERDGTTAMAAGGDLL</sequence>
<dbReference type="SUPFAM" id="SSF47203">
    <property type="entry name" value="Acyl-CoA dehydrogenase C-terminal domain-like"/>
    <property type="match status" value="1"/>
</dbReference>
<dbReference type="InterPro" id="IPR037069">
    <property type="entry name" value="AcylCoA_DH/ox_N_sf"/>
</dbReference>
<evidence type="ECO:0000256" key="1">
    <source>
        <dbReference type="ARBA" id="ARBA00001974"/>
    </source>
</evidence>
<dbReference type="Gene3D" id="2.40.110.10">
    <property type="entry name" value="Butyryl-CoA Dehydrogenase, subunit A, domain 2"/>
    <property type="match status" value="1"/>
</dbReference>
<evidence type="ECO:0000259" key="8">
    <source>
        <dbReference type="Pfam" id="PF02770"/>
    </source>
</evidence>
<evidence type="ECO:0000256" key="6">
    <source>
        <dbReference type="RuleBase" id="RU362125"/>
    </source>
</evidence>
<dbReference type="EMBL" id="JADHOK010000010">
    <property type="protein sequence ID" value="MBL6761381.1"/>
    <property type="molecule type" value="Genomic_DNA"/>
</dbReference>
<comment type="similarity">
    <text evidence="2 6">Belongs to the acyl-CoA dehydrogenase family.</text>
</comment>
<keyword evidence="3 6" id="KW-0285">Flavoprotein</keyword>
<keyword evidence="5 6" id="KW-0560">Oxidoreductase</keyword>
<evidence type="ECO:0000259" key="9">
    <source>
        <dbReference type="Pfam" id="PF02771"/>
    </source>
</evidence>
<keyword evidence="4 6" id="KW-0274">FAD</keyword>
<dbReference type="FunFam" id="2.40.110.10:FF:000002">
    <property type="entry name" value="Acyl-CoA dehydrogenase fadE12"/>
    <property type="match status" value="1"/>
</dbReference>
<dbReference type="InterPro" id="IPR036250">
    <property type="entry name" value="AcylCo_DH-like_C"/>
</dbReference>
<dbReference type="GO" id="GO:0003995">
    <property type="term" value="F:acyl-CoA dehydrogenase activity"/>
    <property type="evidence" value="ECO:0007669"/>
    <property type="project" value="TreeGrafter"/>
</dbReference>